<accession>A0AAW4NW94</accession>
<dbReference type="InterPro" id="IPR029470">
    <property type="entry name" value="PDDEXK_4"/>
</dbReference>
<dbReference type="AlphaFoldDB" id="A0AAW4NW94"/>
<dbReference type="RefSeq" id="WP_219678513.1">
    <property type="nucleotide sequence ID" value="NZ_JAESHX010000018.1"/>
</dbReference>
<dbReference type="Pfam" id="PF14281">
    <property type="entry name" value="PDDEXK_4"/>
    <property type="match status" value="1"/>
</dbReference>
<dbReference type="Proteomes" id="UP000696310">
    <property type="component" value="Unassembled WGS sequence"/>
</dbReference>
<proteinExistence type="predicted"/>
<dbReference type="EMBL" id="JAESHX010000018">
    <property type="protein sequence ID" value="MBW5891408.1"/>
    <property type="molecule type" value="Genomic_DNA"/>
</dbReference>
<reference evidence="1" key="1">
    <citation type="journal article" date="2021" name="bioRxiv">
        <title>Identification of Pectobacterium species isolated from the soft rot of tetecho (Neobuxbaumia tetetzo), a columnar cactus, and associated metagenomics.</title>
        <authorList>
            <person name="Vargas-Peralta D."/>
            <person name="Narvaez-Barragan D.A."/>
            <person name="de Sandozequi A."/>
            <person name="Romero-Gutierrez M.F."/>
            <person name="Segovia L."/>
            <person name="Martinez-Anaya C."/>
            <person name="Alcaraz L.D."/>
            <person name="de la Torre Almaraz R."/>
        </authorList>
    </citation>
    <scope>NUCLEOTIDE SEQUENCE</scope>
    <source>
        <strain evidence="1">A3</strain>
    </source>
</reference>
<organism evidence="1 2">
    <name type="scientific">Pectobacterium polaris</name>
    <dbReference type="NCBI Taxonomy" id="2042057"/>
    <lineage>
        <taxon>Bacteria</taxon>
        <taxon>Pseudomonadati</taxon>
        <taxon>Pseudomonadota</taxon>
        <taxon>Gammaproteobacteria</taxon>
        <taxon>Enterobacterales</taxon>
        <taxon>Pectobacteriaceae</taxon>
        <taxon>Pectobacterium</taxon>
    </lineage>
</organism>
<comment type="caution">
    <text evidence="1">The sequence shown here is derived from an EMBL/GenBank/DDBJ whole genome shotgun (WGS) entry which is preliminary data.</text>
</comment>
<reference evidence="1" key="2">
    <citation type="submission" date="2021-01" db="EMBL/GenBank/DDBJ databases">
        <authorList>
            <person name="Vargas Peralta D."/>
        </authorList>
    </citation>
    <scope>NUCLEOTIDE SEQUENCE</scope>
    <source>
        <strain evidence="1">A3</strain>
    </source>
</reference>
<evidence type="ECO:0000313" key="2">
    <source>
        <dbReference type="Proteomes" id="UP000696310"/>
    </source>
</evidence>
<evidence type="ECO:0000313" key="1">
    <source>
        <dbReference type="EMBL" id="MBW5891408.1"/>
    </source>
</evidence>
<gene>
    <name evidence="1" type="ORF">IM880_04235</name>
</gene>
<name>A0AAW4NW94_9GAMM</name>
<sequence>MNGNVFPDDFLEQLGKIVSQEKPETNFFDVGGCGYLENPTSDLMALFMGGDEEVKPWLLLALLKILNEVTDNIDLSSLRIAREVCCENSERIDIVVSHDEFIIGIENKVKSVINNPFGAYEKQLNEYVDNNQRVYKCIIKPLSNSSSVNNNWKMITYTELVNVAFSCLDKDIVDESSNKWMFFYKEFLSHLSTLSEGEMSNLLNDEQISFVTDNFDKLIKAKNLLDSFENAVYLEGHDILSKILPDSRITKSVNNWKEDYKALHFMPSEWGESYMTLVYHPQKNDGGIEFYVNAIISRSQYDDIESLKNEVRNNSKKGDFIPTASSEDSEITITNNGNYLTLSFWGPSKDKEGAMTLLHDMTVWVNEKIKPVL</sequence>
<protein>
    <submittedName>
        <fullName evidence="1">PD-(D/E)XK nuclease family protein</fullName>
    </submittedName>
</protein>